<evidence type="ECO:0000313" key="5">
    <source>
        <dbReference type="EMBL" id="TNN43926.1"/>
    </source>
</evidence>
<feature type="domain" description="EF-hand" evidence="4">
    <location>
        <begin position="289"/>
        <end position="324"/>
    </location>
</feature>
<evidence type="ECO:0000256" key="3">
    <source>
        <dbReference type="ARBA" id="ARBA00022837"/>
    </source>
</evidence>
<dbReference type="InterPro" id="IPR018247">
    <property type="entry name" value="EF_Hand_1_Ca_BS"/>
</dbReference>
<dbReference type="InterPro" id="IPR002048">
    <property type="entry name" value="EF_hand_dom"/>
</dbReference>
<dbReference type="PROSITE" id="PS00018">
    <property type="entry name" value="EF_HAND_1"/>
    <property type="match status" value="2"/>
</dbReference>
<dbReference type="InterPro" id="IPR028846">
    <property type="entry name" value="Recoverin"/>
</dbReference>
<accession>A0A4Z2FRQ5</accession>
<dbReference type="Gene3D" id="1.10.238.10">
    <property type="entry name" value="EF-hand"/>
    <property type="match status" value="2"/>
</dbReference>
<protein>
    <submittedName>
        <fullName evidence="5">Guanylyl cyclase-activating protein 1</fullName>
    </submittedName>
</protein>
<dbReference type="PROSITE" id="PS50222">
    <property type="entry name" value="EF_HAND_2"/>
    <property type="match status" value="2"/>
</dbReference>
<dbReference type="GO" id="GO:0005509">
    <property type="term" value="F:calcium ion binding"/>
    <property type="evidence" value="ECO:0007669"/>
    <property type="project" value="InterPro"/>
</dbReference>
<dbReference type="SMART" id="SM00054">
    <property type="entry name" value="EFh"/>
    <property type="match status" value="2"/>
</dbReference>
<evidence type="ECO:0000259" key="4">
    <source>
        <dbReference type="PROSITE" id="PS50222"/>
    </source>
</evidence>
<evidence type="ECO:0000256" key="2">
    <source>
        <dbReference type="ARBA" id="ARBA00022737"/>
    </source>
</evidence>
<dbReference type="Proteomes" id="UP000314294">
    <property type="component" value="Unassembled WGS sequence"/>
</dbReference>
<sequence>MGNHGSNLDDILAEDMHHWYNKFMRESPSGLITLFELKAILDLKGMTENANSYVDQVFLTFDMDGVRCCSFTAKLLGAEHRSFFWRRFKTQGGGSFLSRRFIPHEEAHSSRGGSFLTRRFIPHEEVHSSAGGSFLSRFIPQEEVQDSEEVQSSGRRFIPQQEVHSSAGGSYLTRRLIPQEELHSSAGGSFLSRRFIPQEEVHSPAGGSFLSRRFIPHEEVHSSAGGSFFSRFIPQEEVQDSGRRFSPQEEVHSSAGDSFLSRRFIPQEEDGYIDFVEYIAAISLMLKGEINQKLKWYFKLFDQDGNGKIDKEELETIFSAIQDITRNRETDPEDIVAVIFEKIDVNGEGELTLEEFIEGARDHEDIMEMLKSLMDLTPVLVIIVEGRAG</sequence>
<name>A0A4Z2FRQ5_9TELE</name>
<dbReference type="GO" id="GO:0008048">
    <property type="term" value="F:calcium sensitive guanylate cyclase activator activity"/>
    <property type="evidence" value="ECO:0007669"/>
    <property type="project" value="TreeGrafter"/>
</dbReference>
<dbReference type="OrthoDB" id="191686at2759"/>
<comment type="caution">
    <text evidence="5">The sequence shown here is derived from an EMBL/GenBank/DDBJ whole genome shotgun (WGS) entry which is preliminary data.</text>
</comment>
<feature type="domain" description="EF-hand" evidence="4">
    <location>
        <begin position="331"/>
        <end position="366"/>
    </location>
</feature>
<dbReference type="PANTHER" id="PTHR23055">
    <property type="entry name" value="CALCIUM BINDING PROTEINS"/>
    <property type="match status" value="1"/>
</dbReference>
<dbReference type="Pfam" id="PF13499">
    <property type="entry name" value="EF-hand_7"/>
    <property type="match status" value="1"/>
</dbReference>
<dbReference type="CDD" id="cd00051">
    <property type="entry name" value="EFh"/>
    <property type="match status" value="2"/>
</dbReference>
<reference evidence="5 6" key="1">
    <citation type="submission" date="2019-03" db="EMBL/GenBank/DDBJ databases">
        <title>First draft genome of Liparis tanakae, snailfish: a comprehensive survey of snailfish specific genes.</title>
        <authorList>
            <person name="Kim W."/>
            <person name="Song I."/>
            <person name="Jeong J.-H."/>
            <person name="Kim D."/>
            <person name="Kim S."/>
            <person name="Ryu S."/>
            <person name="Song J.Y."/>
            <person name="Lee S.K."/>
        </authorList>
    </citation>
    <scope>NUCLEOTIDE SEQUENCE [LARGE SCALE GENOMIC DNA]</scope>
    <source>
        <tissue evidence="5">Muscle</tissue>
    </source>
</reference>
<dbReference type="PANTHER" id="PTHR23055:SF102">
    <property type="entry name" value="GUANYLATE CYCLASE ACTIVATING PROTEIN 4"/>
    <property type="match status" value="1"/>
</dbReference>
<dbReference type="FunFam" id="1.10.238.10:FF:000083">
    <property type="entry name" value="guanylyl cyclase-activating protein 1"/>
    <property type="match status" value="1"/>
</dbReference>
<keyword evidence="1" id="KW-0479">Metal-binding</keyword>
<dbReference type="EMBL" id="SRLO01000937">
    <property type="protein sequence ID" value="TNN43926.1"/>
    <property type="molecule type" value="Genomic_DNA"/>
</dbReference>
<evidence type="ECO:0000313" key="6">
    <source>
        <dbReference type="Proteomes" id="UP000314294"/>
    </source>
</evidence>
<dbReference type="SUPFAM" id="SSF47473">
    <property type="entry name" value="EF-hand"/>
    <property type="match status" value="1"/>
</dbReference>
<gene>
    <name evidence="5" type="primary">GUCA1A_2</name>
    <name evidence="5" type="ORF">EYF80_045888</name>
</gene>
<keyword evidence="6" id="KW-1185">Reference proteome</keyword>
<evidence type="ECO:0000256" key="1">
    <source>
        <dbReference type="ARBA" id="ARBA00022723"/>
    </source>
</evidence>
<dbReference type="AlphaFoldDB" id="A0A4Z2FRQ5"/>
<dbReference type="InterPro" id="IPR011992">
    <property type="entry name" value="EF-hand-dom_pair"/>
</dbReference>
<organism evidence="5 6">
    <name type="scientific">Liparis tanakae</name>
    <name type="common">Tanaka's snailfish</name>
    <dbReference type="NCBI Taxonomy" id="230148"/>
    <lineage>
        <taxon>Eukaryota</taxon>
        <taxon>Metazoa</taxon>
        <taxon>Chordata</taxon>
        <taxon>Craniata</taxon>
        <taxon>Vertebrata</taxon>
        <taxon>Euteleostomi</taxon>
        <taxon>Actinopterygii</taxon>
        <taxon>Neopterygii</taxon>
        <taxon>Teleostei</taxon>
        <taxon>Neoteleostei</taxon>
        <taxon>Acanthomorphata</taxon>
        <taxon>Eupercaria</taxon>
        <taxon>Perciformes</taxon>
        <taxon>Cottioidei</taxon>
        <taxon>Cottales</taxon>
        <taxon>Liparidae</taxon>
        <taxon>Liparis</taxon>
    </lineage>
</organism>
<keyword evidence="2" id="KW-0677">Repeat</keyword>
<keyword evidence="3" id="KW-0106">Calcium</keyword>
<proteinExistence type="predicted"/>